<accession>A0A0R1GHQ8</accession>
<dbReference type="Pfam" id="PF13731">
    <property type="entry name" value="WxL"/>
    <property type="match status" value="1"/>
</dbReference>
<evidence type="ECO:0000259" key="3">
    <source>
        <dbReference type="Pfam" id="PF13731"/>
    </source>
</evidence>
<keyword evidence="5" id="KW-1185">Reference proteome</keyword>
<feature type="region of interest" description="Disordered" evidence="1">
    <location>
        <begin position="31"/>
        <end position="54"/>
    </location>
</feature>
<dbReference type="OrthoDB" id="2278583at2"/>
<evidence type="ECO:0000256" key="1">
    <source>
        <dbReference type="SAM" id="MobiDB-lite"/>
    </source>
</evidence>
<feature type="signal peptide" evidence="2">
    <location>
        <begin position="1"/>
        <end position="27"/>
    </location>
</feature>
<dbReference type="RefSeq" id="WP_020090422.1">
    <property type="nucleotide sequence ID" value="NZ_AZCZ01000059.1"/>
</dbReference>
<evidence type="ECO:0000313" key="4">
    <source>
        <dbReference type="EMBL" id="KRK33725.1"/>
    </source>
</evidence>
<reference evidence="4 5" key="1">
    <citation type="journal article" date="2015" name="Genome Announc.">
        <title>Expanding the biotechnology potential of lactobacilli through comparative genomics of 213 strains and associated genera.</title>
        <authorList>
            <person name="Sun Z."/>
            <person name="Harris H.M."/>
            <person name="McCann A."/>
            <person name="Guo C."/>
            <person name="Argimon S."/>
            <person name="Zhang W."/>
            <person name="Yang X."/>
            <person name="Jeffery I.B."/>
            <person name="Cooney J.C."/>
            <person name="Kagawa T.F."/>
            <person name="Liu W."/>
            <person name="Song Y."/>
            <person name="Salvetti E."/>
            <person name="Wrobel A."/>
            <person name="Rasinkangas P."/>
            <person name="Parkhill J."/>
            <person name="Rea M.C."/>
            <person name="O'Sullivan O."/>
            <person name="Ritari J."/>
            <person name="Douillard F.P."/>
            <person name="Paul Ross R."/>
            <person name="Yang R."/>
            <person name="Briner A.E."/>
            <person name="Felis G.E."/>
            <person name="de Vos W.M."/>
            <person name="Barrangou R."/>
            <person name="Klaenhammer T.R."/>
            <person name="Caufield P.W."/>
            <person name="Cui Y."/>
            <person name="Zhang H."/>
            <person name="O'Toole P.W."/>
        </authorList>
    </citation>
    <scope>NUCLEOTIDE SEQUENCE [LARGE SCALE GENOMIC DNA]</scope>
    <source>
        <strain evidence="4 5">ATCC 53295</strain>
    </source>
</reference>
<feature type="compositionally biased region" description="Low complexity" evidence="1">
    <location>
        <begin position="31"/>
        <end position="40"/>
    </location>
</feature>
<organism evidence="4 5">
    <name type="scientific">Levilactobacillus parabrevis ATCC 53295</name>
    <dbReference type="NCBI Taxonomy" id="1267003"/>
    <lineage>
        <taxon>Bacteria</taxon>
        <taxon>Bacillati</taxon>
        <taxon>Bacillota</taxon>
        <taxon>Bacilli</taxon>
        <taxon>Lactobacillales</taxon>
        <taxon>Lactobacillaceae</taxon>
        <taxon>Levilactobacillus</taxon>
    </lineage>
</organism>
<dbReference type="InterPro" id="IPR027994">
    <property type="entry name" value="WxL_dom"/>
</dbReference>
<keyword evidence="2" id="KW-0732">Signal</keyword>
<feature type="chain" id="PRO_5006404519" description="WxL domain-containing protein" evidence="2">
    <location>
        <begin position="28"/>
        <end position="234"/>
    </location>
</feature>
<dbReference type="eggNOG" id="ENOG5032I4X">
    <property type="taxonomic scope" value="Bacteria"/>
</dbReference>
<gene>
    <name evidence="4" type="ORF">FD07_GL001937</name>
</gene>
<name>A0A0R1GHQ8_9LACO</name>
<sequence length="234" mass="23543">MTKKTLQLIATVALAAGFGFTTVTANAATEDTATAESQTTHATVGLTAGTTDPDGPHAGQIALTSAPDIDFGTTNEIKPTQLSLNGTFGQSTASTDKTAKANSVTVVNPGVTDTWNVAVTASAFKNTDSSATAAASQLIGAKIDFAGSLGTTNAAGVEKNPAVANQAFTLDATGAQTSQNVLHADEHGYGVGTWTNDFSKATLQVPAGQVAGTYESTLTWTISNTPAATADTQA</sequence>
<evidence type="ECO:0000313" key="5">
    <source>
        <dbReference type="Proteomes" id="UP000051176"/>
    </source>
</evidence>
<protein>
    <recommendedName>
        <fullName evidence="3">WxL domain-containing protein</fullName>
    </recommendedName>
</protein>
<dbReference type="Proteomes" id="UP000051176">
    <property type="component" value="Unassembled WGS sequence"/>
</dbReference>
<dbReference type="EMBL" id="AZCZ01000059">
    <property type="protein sequence ID" value="KRK33725.1"/>
    <property type="molecule type" value="Genomic_DNA"/>
</dbReference>
<feature type="domain" description="WxL" evidence="3">
    <location>
        <begin position="37"/>
        <end position="226"/>
    </location>
</feature>
<comment type="caution">
    <text evidence="4">The sequence shown here is derived from an EMBL/GenBank/DDBJ whole genome shotgun (WGS) entry which is preliminary data.</text>
</comment>
<evidence type="ECO:0000256" key="2">
    <source>
        <dbReference type="SAM" id="SignalP"/>
    </source>
</evidence>
<dbReference type="AlphaFoldDB" id="A0A0R1GHQ8"/>
<dbReference type="PATRIC" id="fig|1267003.4.peg.2045"/>
<proteinExistence type="predicted"/>